<proteinExistence type="inferred from homology"/>
<sequence>MAQIFDNQYFRTERYKLAKPLDNDTVLVGHIMHQTDISSVYKTLLHRMRNIAKKNYTLKETKENRKPRIQFCGYAVNANLNQPIKLCRNDKGGLFFNGVANCGGYWRCPVCALKISENKKELLSGLIGAHQSKDLSIGFLTLTVRHSKFDTLKKTLDKISNNYRKFQQSRFWKSDKGIIGQVKTLEITYSDNNGWHPHLHILYFYNNSDGKQNEKFQKEVLKRWVSFRDNNSLIKAQNQKMLTNDISDYMAKYDITSEMTKGQIKSSKGLTPFTALAKIACGDYSDEFEKRRLYGIYSCYVEQTQGKHFVNISNSLRKEYSEFMAEFNKTDEEIVNEVTIDEVLLKISLPIWKLICKNDLQPLVLNKYKENGLEGVYNLLTYFRDFKDLEIEIDSNQFTLLI</sequence>
<dbReference type="Pfam" id="PF01446">
    <property type="entry name" value="Rep_1"/>
    <property type="match status" value="1"/>
</dbReference>
<reference evidence="3 4" key="1">
    <citation type="submission" date="2024-03" db="EMBL/GenBank/DDBJ databases">
        <title>Flavobacterium soyae.</title>
        <authorList>
            <person name="Zheng W."/>
        </authorList>
    </citation>
    <scope>NUCLEOTIDE SEQUENCE [LARGE SCALE GENOMIC DNA]</scope>
    <source>
        <strain evidence="3 4">55</strain>
    </source>
</reference>
<keyword evidence="2" id="KW-0235">DNA replication</keyword>
<protein>
    <submittedName>
        <fullName evidence="3">Protein rep</fullName>
    </submittedName>
</protein>
<dbReference type="Proteomes" id="UP001623852">
    <property type="component" value="Chromosome"/>
</dbReference>
<organism evidence="3 4">
    <name type="scientific">Flavobacterium soyae</name>
    <dbReference type="NCBI Taxonomy" id="2903098"/>
    <lineage>
        <taxon>Bacteria</taxon>
        <taxon>Pseudomonadati</taxon>
        <taxon>Bacteroidota</taxon>
        <taxon>Flavobacteriia</taxon>
        <taxon>Flavobacteriales</taxon>
        <taxon>Flavobacteriaceae</taxon>
        <taxon>Flavobacterium</taxon>
    </lineage>
</organism>
<evidence type="ECO:0000256" key="2">
    <source>
        <dbReference type="ARBA" id="ARBA00022705"/>
    </source>
</evidence>
<accession>A0ABZ2UB56</accession>
<evidence type="ECO:0000313" key="4">
    <source>
        <dbReference type="Proteomes" id="UP001623852"/>
    </source>
</evidence>
<name>A0ABZ2UB56_9FLAO</name>
<dbReference type="EMBL" id="CP150845">
    <property type="protein sequence ID" value="WYZ18695.1"/>
    <property type="molecule type" value="Genomic_DNA"/>
</dbReference>
<evidence type="ECO:0000313" key="3">
    <source>
        <dbReference type="EMBL" id="WYZ18695.1"/>
    </source>
</evidence>
<dbReference type="InterPro" id="IPR000989">
    <property type="entry name" value="Rep"/>
</dbReference>
<evidence type="ECO:0000256" key="1">
    <source>
        <dbReference type="ARBA" id="ARBA00008909"/>
    </source>
</evidence>
<dbReference type="RefSeq" id="WP_406843559.1">
    <property type="nucleotide sequence ID" value="NZ_CP150845.1"/>
</dbReference>
<keyword evidence="4" id="KW-1185">Reference proteome</keyword>
<gene>
    <name evidence="3" type="ORF">AABD74_16160</name>
</gene>
<comment type="similarity">
    <text evidence="1">Belongs to the Gram-positive plasmids replication protein type 1 family.</text>
</comment>